<dbReference type="InterPro" id="IPR029060">
    <property type="entry name" value="PIN-like_dom_sf"/>
</dbReference>
<reference evidence="3" key="1">
    <citation type="journal article" date="2016" name="Nat. Commun.">
        <title>Genome analysis of three Pneumocystis species reveals adaptation mechanisms to life exclusively in mammalian hosts.</title>
        <authorList>
            <person name="Ma L."/>
            <person name="Chen Z."/>
            <person name="Huang D.W."/>
            <person name="Kutty G."/>
            <person name="Ishihara M."/>
            <person name="Wang H."/>
            <person name="Abouelleil A."/>
            <person name="Bishop L."/>
            <person name="Davey E."/>
            <person name="Deng R."/>
            <person name="Deng X."/>
            <person name="Fan L."/>
            <person name="Fantoni G."/>
            <person name="Fitzgerald M."/>
            <person name="Gogineni E."/>
            <person name="Goldberg J.M."/>
            <person name="Handley G."/>
            <person name="Hu X."/>
            <person name="Huber C."/>
            <person name="Jiao X."/>
            <person name="Jones K."/>
            <person name="Levin J.Z."/>
            <person name="Liu Y."/>
            <person name="Macdonald P."/>
            <person name="Melnikov A."/>
            <person name="Raley C."/>
            <person name="Sassi M."/>
            <person name="Sherman B.T."/>
            <person name="Song X."/>
            <person name="Sykes S."/>
            <person name="Tran B."/>
            <person name="Walsh L."/>
            <person name="Xia Y."/>
            <person name="Yang J."/>
            <person name="Young S."/>
            <person name="Zeng Q."/>
            <person name="Zheng X."/>
            <person name="Stephens R."/>
            <person name="Nusbaum C."/>
            <person name="Birren B.W."/>
            <person name="Azadi P."/>
            <person name="Lempicki R.A."/>
            <person name="Cuomo C.A."/>
            <person name="Kovacs J.A."/>
        </authorList>
    </citation>
    <scope>NUCLEOTIDE SEQUENCE [LARGE SCALE GENOMIC DNA]</scope>
    <source>
        <strain evidence="3">B80</strain>
    </source>
</reference>
<keyword evidence="3" id="KW-1185">Reference proteome</keyword>
<dbReference type="PANTHER" id="PTHR16161:SF0">
    <property type="entry name" value="TRANSCRIPTIONAL PROTEIN SWT1"/>
    <property type="match status" value="1"/>
</dbReference>
<sequence>MSVEEDIDMSGSSGFNEDIMGEIGREILVERDEEYVLDDKVILVVDTNFVISHLSLISDLSSQCEAYKYVIIFPWTTIQELNGLKLSGNRIEGHGGEDMAFCVRRATDFIYKSLLQKESSIRGQKMTEVIDATLTGDDSILDCCRYWHEKRFLKTILLSNDKNLSIKVMIHGIYSISYQPGMTLELLLEEISKKLDHYLKQKDFDELQNIDMEIDDIQGDSFQSSKSVDDNLFLRNTKQNLEFKEDCMYIDCIPLRDTPLSDEYRTFLAELFQDITTTVIETSKILLKKHMAKVLGNDFSAEYLLKGCTFPPKRINDLFHIIQKHWNTIFKELFKTYAYKERIIEMTKAYQLWSKWALLGIGIGPSPIQLSNWVEEIITFWKTLTTVSNTDTTLDNDILHKKILWCQQIKNLNEKII</sequence>
<organism evidence="2 3">
    <name type="scientific">Pneumocystis carinii (strain B80)</name>
    <name type="common">Rat pneumocystis pneumonia agent</name>
    <name type="synonym">Pneumocystis carinii f. sp. carinii</name>
    <dbReference type="NCBI Taxonomy" id="1408658"/>
    <lineage>
        <taxon>Eukaryota</taxon>
        <taxon>Fungi</taxon>
        <taxon>Dikarya</taxon>
        <taxon>Ascomycota</taxon>
        <taxon>Taphrinomycotina</taxon>
        <taxon>Pneumocystomycetes</taxon>
        <taxon>Pneumocystaceae</taxon>
        <taxon>Pneumocystis</taxon>
    </lineage>
</organism>
<evidence type="ECO:0000313" key="3">
    <source>
        <dbReference type="Proteomes" id="UP000054454"/>
    </source>
</evidence>
<dbReference type="SUPFAM" id="SSF88723">
    <property type="entry name" value="PIN domain-like"/>
    <property type="match status" value="1"/>
</dbReference>
<evidence type="ECO:0000313" key="2">
    <source>
        <dbReference type="EMBL" id="KTW26117.1"/>
    </source>
</evidence>
<dbReference type="GeneID" id="28937734"/>
<comment type="caution">
    <text evidence="2">The sequence shown here is derived from an EMBL/GenBank/DDBJ whole genome shotgun (WGS) entry which is preliminary data.</text>
</comment>
<accession>A0A0W4ZCS0</accession>
<dbReference type="RefSeq" id="XP_018224661.1">
    <property type="nucleotide sequence ID" value="XM_018371531.1"/>
</dbReference>
<dbReference type="PANTHER" id="PTHR16161">
    <property type="entry name" value="TRANSCRIPTIONAL PROTEIN SWT1"/>
    <property type="match status" value="1"/>
</dbReference>
<gene>
    <name evidence="2" type="ORF">T552_03011</name>
</gene>
<proteinExistence type="predicted"/>
<protein>
    <recommendedName>
        <fullName evidence="1">PIN domain-containing protein</fullName>
    </recommendedName>
</protein>
<feature type="domain" description="PIN" evidence="1">
    <location>
        <begin position="41"/>
        <end position="166"/>
    </location>
</feature>
<evidence type="ECO:0000259" key="1">
    <source>
        <dbReference type="SMART" id="SM00670"/>
    </source>
</evidence>
<dbReference type="Gene3D" id="3.40.50.1010">
    <property type="entry name" value="5'-nuclease"/>
    <property type="match status" value="1"/>
</dbReference>
<dbReference type="GO" id="GO:0004540">
    <property type="term" value="F:RNA nuclease activity"/>
    <property type="evidence" value="ECO:0007669"/>
    <property type="project" value="UniProtKB-ARBA"/>
</dbReference>
<dbReference type="InterPro" id="IPR002716">
    <property type="entry name" value="PIN_dom"/>
</dbReference>
<name>A0A0W4ZCS0_PNEC8</name>
<dbReference type="GO" id="GO:0005634">
    <property type="term" value="C:nucleus"/>
    <property type="evidence" value="ECO:0007669"/>
    <property type="project" value="TreeGrafter"/>
</dbReference>
<dbReference type="Pfam" id="PF13638">
    <property type="entry name" value="PIN_4"/>
    <property type="match status" value="1"/>
</dbReference>
<dbReference type="EMBL" id="LFVZ01000014">
    <property type="protein sequence ID" value="KTW26117.1"/>
    <property type="molecule type" value="Genomic_DNA"/>
</dbReference>
<dbReference type="OrthoDB" id="2017974at2759"/>
<dbReference type="InterPro" id="IPR052626">
    <property type="entry name" value="SWT1_Regulator"/>
</dbReference>
<dbReference type="AlphaFoldDB" id="A0A0W4ZCS0"/>
<dbReference type="VEuPathDB" id="FungiDB:T552_03011"/>
<dbReference type="Proteomes" id="UP000054454">
    <property type="component" value="Unassembled WGS sequence"/>
</dbReference>
<dbReference type="SMART" id="SM00670">
    <property type="entry name" value="PINc"/>
    <property type="match status" value="1"/>
</dbReference>
<dbReference type="CDD" id="cd18727">
    <property type="entry name" value="PIN_Swt1-like"/>
    <property type="match status" value="1"/>
</dbReference>